<proteinExistence type="inferred from homology"/>
<dbReference type="GO" id="GO:0007018">
    <property type="term" value="P:microtubule-based movement"/>
    <property type="evidence" value="ECO:0007669"/>
    <property type="project" value="InterPro"/>
</dbReference>
<keyword evidence="6" id="KW-0505">Motor protein</keyword>
<dbReference type="PROSITE" id="PS50067">
    <property type="entry name" value="KINESIN_MOTOR_2"/>
    <property type="match status" value="1"/>
</dbReference>
<evidence type="ECO:0000256" key="5">
    <source>
        <dbReference type="ARBA" id="ARBA00023054"/>
    </source>
</evidence>
<keyword evidence="2" id="KW-0963">Cytoplasm</keyword>
<dbReference type="GO" id="GO:0003777">
    <property type="term" value="F:microtubule motor activity"/>
    <property type="evidence" value="ECO:0007669"/>
    <property type="project" value="InterPro"/>
</dbReference>
<dbReference type="AlphaFoldDB" id="A0AAV5HWF6"/>
<gene>
    <name evidence="9" type="ORF">SLEP1_g4994</name>
</gene>
<dbReference type="GO" id="GO:0051231">
    <property type="term" value="P:spindle elongation"/>
    <property type="evidence" value="ECO:0007669"/>
    <property type="project" value="TreeGrafter"/>
</dbReference>
<evidence type="ECO:0000256" key="6">
    <source>
        <dbReference type="ARBA" id="ARBA00023175"/>
    </source>
</evidence>
<dbReference type="GO" id="GO:0005875">
    <property type="term" value="C:microtubule associated complex"/>
    <property type="evidence" value="ECO:0007669"/>
    <property type="project" value="TreeGrafter"/>
</dbReference>
<name>A0AAV5HWF6_9ROSI</name>
<evidence type="ECO:0000256" key="7">
    <source>
        <dbReference type="PROSITE-ProRule" id="PRU00283"/>
    </source>
</evidence>
<dbReference type="EMBL" id="BPVZ01000005">
    <property type="protein sequence ID" value="GKU91070.1"/>
    <property type="molecule type" value="Genomic_DNA"/>
</dbReference>
<dbReference type="PANTHER" id="PTHR47969:SF15">
    <property type="entry name" value="CHROMOSOME-ASSOCIATED KINESIN KIF4A-RELATED"/>
    <property type="match status" value="1"/>
</dbReference>
<dbReference type="SUPFAM" id="SSF52540">
    <property type="entry name" value="P-loop containing nucleoside triphosphate hydrolases"/>
    <property type="match status" value="1"/>
</dbReference>
<dbReference type="InterPro" id="IPR027417">
    <property type="entry name" value="P-loop_NTPase"/>
</dbReference>
<evidence type="ECO:0000256" key="3">
    <source>
        <dbReference type="ARBA" id="ARBA00022741"/>
    </source>
</evidence>
<evidence type="ECO:0000256" key="4">
    <source>
        <dbReference type="ARBA" id="ARBA00022840"/>
    </source>
</evidence>
<dbReference type="InterPro" id="IPR027640">
    <property type="entry name" value="Kinesin-like_fam"/>
</dbReference>
<sequence length="107" mass="12206">MIACISLADINAEEMLNTLKYANRAYDIQNKPVVNCDPKTNEMLKMCQQLEYLQAELCACGGSDEVHEGFWIWNLEGHYGEEITFDQPCMMGNLCSLLSQLVHWTQV</sequence>
<comment type="caution">
    <text evidence="7">Lacks conserved residue(s) required for the propagation of feature annotation.</text>
</comment>
<comment type="subcellular location">
    <subcellularLocation>
        <location evidence="1">Cytoplasm</location>
    </subcellularLocation>
</comment>
<keyword evidence="4" id="KW-0067">ATP-binding</keyword>
<keyword evidence="5" id="KW-0175">Coiled coil</keyword>
<dbReference type="GO" id="GO:0007052">
    <property type="term" value="P:mitotic spindle organization"/>
    <property type="evidence" value="ECO:0007669"/>
    <property type="project" value="TreeGrafter"/>
</dbReference>
<comment type="similarity">
    <text evidence="7">Belongs to the TRAFAC class myosin-kinesin ATPase superfamily. Kinesin family.</text>
</comment>
<dbReference type="Gene3D" id="1.20.58.1980">
    <property type="match status" value="1"/>
</dbReference>
<evidence type="ECO:0000256" key="2">
    <source>
        <dbReference type="ARBA" id="ARBA00022490"/>
    </source>
</evidence>
<evidence type="ECO:0000313" key="10">
    <source>
        <dbReference type="Proteomes" id="UP001054252"/>
    </source>
</evidence>
<keyword evidence="3" id="KW-0547">Nucleotide-binding</keyword>
<accession>A0AAV5HWF6</accession>
<evidence type="ECO:0000259" key="8">
    <source>
        <dbReference type="PROSITE" id="PS50067"/>
    </source>
</evidence>
<comment type="caution">
    <text evidence="9">The sequence shown here is derived from an EMBL/GenBank/DDBJ whole genome shotgun (WGS) entry which is preliminary data.</text>
</comment>
<keyword evidence="10" id="KW-1185">Reference proteome</keyword>
<dbReference type="Proteomes" id="UP001054252">
    <property type="component" value="Unassembled WGS sequence"/>
</dbReference>
<dbReference type="GO" id="GO:0008017">
    <property type="term" value="F:microtubule binding"/>
    <property type="evidence" value="ECO:0007669"/>
    <property type="project" value="InterPro"/>
</dbReference>
<protein>
    <recommendedName>
        <fullName evidence="8">Kinesin motor domain-containing protein</fullName>
    </recommendedName>
</protein>
<feature type="domain" description="Kinesin motor" evidence="8">
    <location>
        <begin position="1"/>
        <end position="28"/>
    </location>
</feature>
<dbReference type="GO" id="GO:0005737">
    <property type="term" value="C:cytoplasm"/>
    <property type="evidence" value="ECO:0007669"/>
    <property type="project" value="UniProtKB-SubCell"/>
</dbReference>
<dbReference type="GO" id="GO:0005524">
    <property type="term" value="F:ATP binding"/>
    <property type="evidence" value="ECO:0007669"/>
    <property type="project" value="UniProtKB-KW"/>
</dbReference>
<dbReference type="InterPro" id="IPR001752">
    <property type="entry name" value="Kinesin_motor_dom"/>
</dbReference>
<reference evidence="9 10" key="1">
    <citation type="journal article" date="2021" name="Commun. Biol.">
        <title>The genome of Shorea leprosula (Dipterocarpaceae) highlights the ecological relevance of drought in aseasonal tropical rainforests.</title>
        <authorList>
            <person name="Ng K.K.S."/>
            <person name="Kobayashi M.J."/>
            <person name="Fawcett J.A."/>
            <person name="Hatakeyama M."/>
            <person name="Paape T."/>
            <person name="Ng C.H."/>
            <person name="Ang C.C."/>
            <person name="Tnah L.H."/>
            <person name="Lee C.T."/>
            <person name="Nishiyama T."/>
            <person name="Sese J."/>
            <person name="O'Brien M.J."/>
            <person name="Copetti D."/>
            <person name="Mohd Noor M.I."/>
            <person name="Ong R.C."/>
            <person name="Putra M."/>
            <person name="Sireger I.Z."/>
            <person name="Indrioko S."/>
            <person name="Kosugi Y."/>
            <person name="Izuno A."/>
            <person name="Isagi Y."/>
            <person name="Lee S.L."/>
            <person name="Shimizu K.K."/>
        </authorList>
    </citation>
    <scope>NUCLEOTIDE SEQUENCE [LARGE SCALE GENOMIC DNA]</scope>
    <source>
        <strain evidence="9">214</strain>
    </source>
</reference>
<evidence type="ECO:0000256" key="1">
    <source>
        <dbReference type="ARBA" id="ARBA00004496"/>
    </source>
</evidence>
<organism evidence="9 10">
    <name type="scientific">Rubroshorea leprosula</name>
    <dbReference type="NCBI Taxonomy" id="152421"/>
    <lineage>
        <taxon>Eukaryota</taxon>
        <taxon>Viridiplantae</taxon>
        <taxon>Streptophyta</taxon>
        <taxon>Embryophyta</taxon>
        <taxon>Tracheophyta</taxon>
        <taxon>Spermatophyta</taxon>
        <taxon>Magnoliopsida</taxon>
        <taxon>eudicotyledons</taxon>
        <taxon>Gunneridae</taxon>
        <taxon>Pentapetalae</taxon>
        <taxon>rosids</taxon>
        <taxon>malvids</taxon>
        <taxon>Malvales</taxon>
        <taxon>Dipterocarpaceae</taxon>
        <taxon>Rubroshorea</taxon>
    </lineage>
</organism>
<evidence type="ECO:0000313" key="9">
    <source>
        <dbReference type="EMBL" id="GKU91070.1"/>
    </source>
</evidence>
<dbReference type="PANTHER" id="PTHR47969">
    <property type="entry name" value="CHROMOSOME-ASSOCIATED KINESIN KIF4A-RELATED"/>
    <property type="match status" value="1"/>
</dbReference>